<accession>A0AAJ1SW56</accession>
<comment type="caution">
    <text evidence="3">The sequence shown here is derived from an EMBL/GenBank/DDBJ whole genome shotgun (WGS) entry which is preliminary data.</text>
</comment>
<keyword evidence="1" id="KW-0812">Transmembrane</keyword>
<gene>
    <name evidence="3" type="ORF">J2T23_001470</name>
</gene>
<feature type="signal peptide" evidence="2">
    <location>
        <begin position="1"/>
        <end position="27"/>
    </location>
</feature>
<evidence type="ECO:0000256" key="1">
    <source>
        <dbReference type="SAM" id="Phobius"/>
    </source>
</evidence>
<keyword evidence="1" id="KW-1133">Transmembrane helix</keyword>
<name>A0AAJ1SW56_9MICC</name>
<sequence>MMHRTIRGCLLSAVIAGGLLGANGAAANAAATPAPAPISLSIDHAAAATGRAHVGEAAANAAPSAPEPGTAPNTGVNSGLLGVGVVLVVFDGVLALILGRKRG</sequence>
<feature type="transmembrane region" description="Helical" evidence="1">
    <location>
        <begin position="79"/>
        <end position="99"/>
    </location>
</feature>
<evidence type="ECO:0008006" key="5">
    <source>
        <dbReference type="Google" id="ProtNLM"/>
    </source>
</evidence>
<dbReference type="Proteomes" id="UP001239267">
    <property type="component" value="Unassembled WGS sequence"/>
</dbReference>
<keyword evidence="1" id="KW-0472">Membrane</keyword>
<dbReference type="EMBL" id="JAUSTB010000004">
    <property type="protein sequence ID" value="MDQ0145578.1"/>
    <property type="molecule type" value="Genomic_DNA"/>
</dbReference>
<dbReference type="AlphaFoldDB" id="A0AAJ1SW56"/>
<protein>
    <recommendedName>
        <fullName evidence="5">LPXTG-motif cell wall-anchored protein</fullName>
    </recommendedName>
</protein>
<proteinExistence type="predicted"/>
<organism evidence="3 4">
    <name type="scientific">Pseudarthrobacter niigatensis</name>
    <dbReference type="NCBI Taxonomy" id="369935"/>
    <lineage>
        <taxon>Bacteria</taxon>
        <taxon>Bacillati</taxon>
        <taxon>Actinomycetota</taxon>
        <taxon>Actinomycetes</taxon>
        <taxon>Micrococcales</taxon>
        <taxon>Micrococcaceae</taxon>
        <taxon>Pseudarthrobacter</taxon>
    </lineage>
</organism>
<keyword evidence="4" id="KW-1185">Reference proteome</keyword>
<reference evidence="3 4" key="1">
    <citation type="submission" date="2023-07" db="EMBL/GenBank/DDBJ databases">
        <title>Sorghum-associated microbial communities from plants grown in Nebraska, USA.</title>
        <authorList>
            <person name="Schachtman D."/>
        </authorList>
    </citation>
    <scope>NUCLEOTIDE SEQUENCE [LARGE SCALE GENOMIC DNA]</scope>
    <source>
        <strain evidence="3 4">DS1001</strain>
    </source>
</reference>
<evidence type="ECO:0000313" key="3">
    <source>
        <dbReference type="EMBL" id="MDQ0145578.1"/>
    </source>
</evidence>
<evidence type="ECO:0000256" key="2">
    <source>
        <dbReference type="SAM" id="SignalP"/>
    </source>
</evidence>
<feature type="chain" id="PRO_5042569657" description="LPXTG-motif cell wall-anchored protein" evidence="2">
    <location>
        <begin position="28"/>
        <end position="103"/>
    </location>
</feature>
<evidence type="ECO:0000313" key="4">
    <source>
        <dbReference type="Proteomes" id="UP001239267"/>
    </source>
</evidence>
<keyword evidence="2" id="KW-0732">Signal</keyword>
<dbReference type="RefSeq" id="WP_307358495.1">
    <property type="nucleotide sequence ID" value="NZ_JAUSTB010000004.1"/>
</dbReference>